<protein>
    <submittedName>
        <fullName evidence="1">Uncharacterized protein</fullName>
    </submittedName>
</protein>
<reference evidence="1" key="1">
    <citation type="journal article" date="2014" name="Front. Microbiol.">
        <title>High frequency of phylogenetically diverse reductive dehalogenase-homologous genes in deep subseafloor sedimentary metagenomes.</title>
        <authorList>
            <person name="Kawai M."/>
            <person name="Futagami T."/>
            <person name="Toyoda A."/>
            <person name="Takaki Y."/>
            <person name="Nishi S."/>
            <person name="Hori S."/>
            <person name="Arai W."/>
            <person name="Tsubouchi T."/>
            <person name="Morono Y."/>
            <person name="Uchiyama I."/>
            <person name="Ito T."/>
            <person name="Fujiyama A."/>
            <person name="Inagaki F."/>
            <person name="Takami H."/>
        </authorList>
    </citation>
    <scope>NUCLEOTIDE SEQUENCE</scope>
    <source>
        <strain evidence="1">Expedition CK06-06</strain>
    </source>
</reference>
<evidence type="ECO:0000313" key="1">
    <source>
        <dbReference type="EMBL" id="GAI21510.1"/>
    </source>
</evidence>
<sequence length="258" mass="27913">MAEQTYYFNARGDVVWTDPDNIVDNNLTTWGYATANGDPQVLTGNTCPADDLGTITKVELRLFGKGDGDDKIVITPVFTGGDGDPHEVVPVVDPGDWTDYVDITGDTNHPDWSLWSHIQDLDCKLTPAKTGKANTVYCSKVEIRVTYTWVPPVAEIDIGAEPIDRISATAAFTTFVDKNNPANASGILHSIKIWAATNITGLRVGTFYLTNGNTLKCRDSELVGDVEAGFHTLSELSIAVVEGDFIGSYFTAGGIEYV</sequence>
<dbReference type="EMBL" id="BARV01015964">
    <property type="protein sequence ID" value="GAI21510.1"/>
    <property type="molecule type" value="Genomic_DNA"/>
</dbReference>
<gene>
    <name evidence="1" type="ORF">S06H3_27507</name>
</gene>
<proteinExistence type="predicted"/>
<comment type="caution">
    <text evidence="1">The sequence shown here is derived from an EMBL/GenBank/DDBJ whole genome shotgun (WGS) entry which is preliminary data.</text>
</comment>
<feature type="non-terminal residue" evidence="1">
    <location>
        <position position="258"/>
    </location>
</feature>
<accession>X1N3V6</accession>
<name>X1N3V6_9ZZZZ</name>
<dbReference type="AlphaFoldDB" id="X1N3V6"/>
<organism evidence="1">
    <name type="scientific">marine sediment metagenome</name>
    <dbReference type="NCBI Taxonomy" id="412755"/>
    <lineage>
        <taxon>unclassified sequences</taxon>
        <taxon>metagenomes</taxon>
        <taxon>ecological metagenomes</taxon>
    </lineage>
</organism>